<keyword evidence="3" id="KW-1185">Reference proteome</keyword>
<protein>
    <submittedName>
        <fullName evidence="2">S-adenosyl-L-methionine-dependent methyltransferase</fullName>
    </submittedName>
</protein>
<evidence type="ECO:0000313" key="2">
    <source>
        <dbReference type="EMBL" id="TFK55516.1"/>
    </source>
</evidence>
<dbReference type="STRING" id="5364.A0A5C3NGA8"/>
<dbReference type="GO" id="GO:0008168">
    <property type="term" value="F:methyltransferase activity"/>
    <property type="evidence" value="ECO:0007669"/>
    <property type="project" value="UniProtKB-KW"/>
</dbReference>
<dbReference type="GO" id="GO:0032259">
    <property type="term" value="P:methylation"/>
    <property type="evidence" value="ECO:0007669"/>
    <property type="project" value="UniProtKB-KW"/>
</dbReference>
<sequence length="294" mass="32928">MESSVSAESQSTPIQHHSRSYQTYPGAQYILPSDEDERARLELQHRVLQRAIGPRLVIPTLSLQPGDQVLDCGTGSGVWLMDLSKQVTSDVSLFGIDIEPRLFPMSTAQIVFSVGSATELPAHWSNKFRLVNQRLLIAALSVKEWPRVLQEIHRTLVPGGWVQLLEAKRWGAENGDLSTKHRQMLEKLFASRNLLIDCSVQLPRLLDDAGFKNIHVEERKLPAGSWAGPEGEETRDNFIGVFRGMKTPVLNAGGLGYVQSEQEYDEWMNGLAREWDAIEGTTVDICICYAQKSM</sequence>
<dbReference type="PANTHER" id="PTHR43591">
    <property type="entry name" value="METHYLTRANSFERASE"/>
    <property type="match status" value="1"/>
</dbReference>
<dbReference type="InterPro" id="IPR041698">
    <property type="entry name" value="Methyltransf_25"/>
</dbReference>
<dbReference type="CDD" id="cd02440">
    <property type="entry name" value="AdoMet_MTases"/>
    <property type="match status" value="1"/>
</dbReference>
<gene>
    <name evidence="2" type="ORF">OE88DRAFT_1622372</name>
</gene>
<dbReference type="Proteomes" id="UP000305948">
    <property type="component" value="Unassembled WGS sequence"/>
</dbReference>
<keyword evidence="2" id="KW-0489">Methyltransferase</keyword>
<dbReference type="InterPro" id="IPR029063">
    <property type="entry name" value="SAM-dependent_MTases_sf"/>
</dbReference>
<dbReference type="Gene3D" id="3.40.50.150">
    <property type="entry name" value="Vaccinia Virus protein VP39"/>
    <property type="match status" value="1"/>
</dbReference>
<name>A0A5C3NGA8_9AGAM</name>
<dbReference type="OrthoDB" id="184880at2759"/>
<feature type="domain" description="Methyltransferase" evidence="1">
    <location>
        <begin position="69"/>
        <end position="160"/>
    </location>
</feature>
<dbReference type="SUPFAM" id="SSF53335">
    <property type="entry name" value="S-adenosyl-L-methionine-dependent methyltransferases"/>
    <property type="match status" value="1"/>
</dbReference>
<accession>A0A5C3NGA8</accession>
<evidence type="ECO:0000259" key="1">
    <source>
        <dbReference type="Pfam" id="PF13649"/>
    </source>
</evidence>
<dbReference type="AlphaFoldDB" id="A0A5C3NGA8"/>
<organism evidence="2 3">
    <name type="scientific">Heliocybe sulcata</name>
    <dbReference type="NCBI Taxonomy" id="5364"/>
    <lineage>
        <taxon>Eukaryota</taxon>
        <taxon>Fungi</taxon>
        <taxon>Dikarya</taxon>
        <taxon>Basidiomycota</taxon>
        <taxon>Agaricomycotina</taxon>
        <taxon>Agaricomycetes</taxon>
        <taxon>Gloeophyllales</taxon>
        <taxon>Gloeophyllaceae</taxon>
        <taxon>Heliocybe</taxon>
    </lineage>
</organism>
<keyword evidence="2" id="KW-0808">Transferase</keyword>
<proteinExistence type="predicted"/>
<reference evidence="2 3" key="1">
    <citation type="journal article" date="2019" name="Nat. Ecol. Evol.">
        <title>Megaphylogeny resolves global patterns of mushroom evolution.</title>
        <authorList>
            <person name="Varga T."/>
            <person name="Krizsan K."/>
            <person name="Foldi C."/>
            <person name="Dima B."/>
            <person name="Sanchez-Garcia M."/>
            <person name="Sanchez-Ramirez S."/>
            <person name="Szollosi G.J."/>
            <person name="Szarkandi J.G."/>
            <person name="Papp V."/>
            <person name="Albert L."/>
            <person name="Andreopoulos W."/>
            <person name="Angelini C."/>
            <person name="Antonin V."/>
            <person name="Barry K.W."/>
            <person name="Bougher N.L."/>
            <person name="Buchanan P."/>
            <person name="Buyck B."/>
            <person name="Bense V."/>
            <person name="Catcheside P."/>
            <person name="Chovatia M."/>
            <person name="Cooper J."/>
            <person name="Damon W."/>
            <person name="Desjardin D."/>
            <person name="Finy P."/>
            <person name="Geml J."/>
            <person name="Haridas S."/>
            <person name="Hughes K."/>
            <person name="Justo A."/>
            <person name="Karasinski D."/>
            <person name="Kautmanova I."/>
            <person name="Kiss B."/>
            <person name="Kocsube S."/>
            <person name="Kotiranta H."/>
            <person name="LaButti K.M."/>
            <person name="Lechner B.E."/>
            <person name="Liimatainen K."/>
            <person name="Lipzen A."/>
            <person name="Lukacs Z."/>
            <person name="Mihaltcheva S."/>
            <person name="Morgado L.N."/>
            <person name="Niskanen T."/>
            <person name="Noordeloos M.E."/>
            <person name="Ohm R.A."/>
            <person name="Ortiz-Santana B."/>
            <person name="Ovrebo C."/>
            <person name="Racz N."/>
            <person name="Riley R."/>
            <person name="Savchenko A."/>
            <person name="Shiryaev A."/>
            <person name="Soop K."/>
            <person name="Spirin V."/>
            <person name="Szebenyi C."/>
            <person name="Tomsovsky M."/>
            <person name="Tulloss R.E."/>
            <person name="Uehling J."/>
            <person name="Grigoriev I.V."/>
            <person name="Vagvolgyi C."/>
            <person name="Papp T."/>
            <person name="Martin F.M."/>
            <person name="Miettinen O."/>
            <person name="Hibbett D.S."/>
            <person name="Nagy L.G."/>
        </authorList>
    </citation>
    <scope>NUCLEOTIDE SEQUENCE [LARGE SCALE GENOMIC DNA]</scope>
    <source>
        <strain evidence="2 3">OMC1185</strain>
    </source>
</reference>
<dbReference type="EMBL" id="ML213504">
    <property type="protein sequence ID" value="TFK55516.1"/>
    <property type="molecule type" value="Genomic_DNA"/>
</dbReference>
<evidence type="ECO:0000313" key="3">
    <source>
        <dbReference type="Proteomes" id="UP000305948"/>
    </source>
</evidence>
<dbReference type="Pfam" id="PF13649">
    <property type="entry name" value="Methyltransf_25"/>
    <property type="match status" value="1"/>
</dbReference>